<keyword evidence="4" id="KW-0498">Mitosis</keyword>
<keyword evidence="5" id="KW-0131">Cell cycle</keyword>
<dbReference type="Gene3D" id="1.25.10.10">
    <property type="entry name" value="Leucine-rich Repeat Variant"/>
    <property type="match status" value="2"/>
</dbReference>
<dbReference type="InParanoid" id="A0A067QWC8"/>
<keyword evidence="3" id="KW-0677">Repeat</keyword>
<dbReference type="EMBL" id="KK853289">
    <property type="protein sequence ID" value="KDR08910.1"/>
    <property type="molecule type" value="Genomic_DNA"/>
</dbReference>
<dbReference type="Pfam" id="PF01851">
    <property type="entry name" value="PC_rep"/>
    <property type="match status" value="1"/>
</dbReference>
<evidence type="ECO:0000256" key="4">
    <source>
        <dbReference type="ARBA" id="ARBA00022776"/>
    </source>
</evidence>
<evidence type="ECO:0000313" key="11">
    <source>
        <dbReference type="Proteomes" id="UP000027135"/>
    </source>
</evidence>
<dbReference type="STRING" id="136037.A0A067QWC8"/>
<feature type="region of interest" description="Disordered" evidence="6">
    <location>
        <begin position="926"/>
        <end position="953"/>
    </location>
</feature>
<evidence type="ECO:0000313" key="10">
    <source>
        <dbReference type="EMBL" id="KDR08910.1"/>
    </source>
</evidence>
<dbReference type="GO" id="GO:0005680">
    <property type="term" value="C:anaphase-promoting complex"/>
    <property type="evidence" value="ECO:0007669"/>
    <property type="project" value="InterPro"/>
</dbReference>
<dbReference type="PANTHER" id="PTHR12827:SF3">
    <property type="entry name" value="ANAPHASE-PROMOTING COMPLEX SUBUNIT 1"/>
    <property type="match status" value="1"/>
</dbReference>
<keyword evidence="2" id="KW-0132">Cell division</keyword>
<dbReference type="GO" id="GO:0070979">
    <property type="term" value="P:protein K11-linked ubiquitination"/>
    <property type="evidence" value="ECO:0007669"/>
    <property type="project" value="TreeGrafter"/>
</dbReference>
<keyword evidence="11" id="KW-1185">Reference proteome</keyword>
<evidence type="ECO:0000256" key="3">
    <source>
        <dbReference type="ARBA" id="ARBA00022737"/>
    </source>
</evidence>
<dbReference type="GO" id="GO:0060090">
    <property type="term" value="F:molecular adaptor activity"/>
    <property type="evidence" value="ECO:0007669"/>
    <property type="project" value="TreeGrafter"/>
</dbReference>
<gene>
    <name evidence="10" type="ORF">L798_00564</name>
</gene>
<evidence type="ECO:0000256" key="2">
    <source>
        <dbReference type="ARBA" id="ARBA00022618"/>
    </source>
</evidence>
<dbReference type="FunFam" id="1.25.10.10:FF:000302">
    <property type="entry name" value="Anaphase-promoting complex subunit 1"/>
    <property type="match status" value="1"/>
</dbReference>
<reference evidence="10 11" key="1">
    <citation type="journal article" date="2014" name="Nat. Commun.">
        <title>Molecular traces of alternative social organization in a termite genome.</title>
        <authorList>
            <person name="Terrapon N."/>
            <person name="Li C."/>
            <person name="Robertson H.M."/>
            <person name="Ji L."/>
            <person name="Meng X."/>
            <person name="Booth W."/>
            <person name="Chen Z."/>
            <person name="Childers C.P."/>
            <person name="Glastad K.M."/>
            <person name="Gokhale K."/>
            <person name="Gowin J."/>
            <person name="Gronenberg W."/>
            <person name="Hermansen R.A."/>
            <person name="Hu H."/>
            <person name="Hunt B.G."/>
            <person name="Huylmans A.K."/>
            <person name="Khalil S.M."/>
            <person name="Mitchell R.D."/>
            <person name="Munoz-Torres M.C."/>
            <person name="Mustard J.A."/>
            <person name="Pan H."/>
            <person name="Reese J.T."/>
            <person name="Scharf M.E."/>
            <person name="Sun F."/>
            <person name="Vogel H."/>
            <person name="Xiao J."/>
            <person name="Yang W."/>
            <person name="Yang Z."/>
            <person name="Yang Z."/>
            <person name="Zhou J."/>
            <person name="Zhu J."/>
            <person name="Brent C.S."/>
            <person name="Elsik C.G."/>
            <person name="Goodisman M.A."/>
            <person name="Liberles D.A."/>
            <person name="Roe R.M."/>
            <person name="Vargo E.L."/>
            <person name="Vilcinskas A."/>
            <person name="Wang J."/>
            <person name="Bornberg-Bauer E."/>
            <person name="Korb J."/>
            <person name="Zhang G."/>
            <person name="Liebig J."/>
        </authorList>
    </citation>
    <scope>NUCLEOTIDE SEQUENCE [LARGE SCALE GENOMIC DNA]</scope>
    <source>
        <tissue evidence="10">Whole organism</tissue>
    </source>
</reference>
<evidence type="ECO:0000259" key="8">
    <source>
        <dbReference type="Pfam" id="PF20518"/>
    </source>
</evidence>
<dbReference type="Proteomes" id="UP000027135">
    <property type="component" value="Unassembled WGS sequence"/>
</dbReference>
<dbReference type="GO" id="GO:0031145">
    <property type="term" value="P:anaphase-promoting complex-dependent catabolic process"/>
    <property type="evidence" value="ECO:0007669"/>
    <property type="project" value="TreeGrafter"/>
</dbReference>
<proteinExistence type="inferred from homology"/>
<feature type="domain" description="Anaphase-promoting complex subunit 1 N-terminal" evidence="7">
    <location>
        <begin position="1"/>
        <end position="246"/>
    </location>
</feature>
<dbReference type="InterPro" id="IPR049255">
    <property type="entry name" value="Apc1_N"/>
</dbReference>
<dbReference type="PANTHER" id="PTHR12827">
    <property type="entry name" value="MEIOTIC CHECKPOINT REGULATOR TSG24 FAMILY MEMBER"/>
    <property type="match status" value="1"/>
</dbReference>
<evidence type="ECO:0000256" key="6">
    <source>
        <dbReference type="SAM" id="MobiDB-lite"/>
    </source>
</evidence>
<name>A0A067QWC8_ZOONE</name>
<dbReference type="InterPro" id="IPR046794">
    <property type="entry name" value="Apc1_MidN"/>
</dbReference>
<dbReference type="GO" id="GO:0007091">
    <property type="term" value="P:metaphase/anaphase transition of mitotic cell cycle"/>
    <property type="evidence" value="ECO:0007669"/>
    <property type="project" value="TreeGrafter"/>
</dbReference>
<feature type="domain" description="Anaphase-promoting complex subunit 1 beta-sandwich" evidence="9">
    <location>
        <begin position="1563"/>
        <end position="1648"/>
    </location>
</feature>
<dbReference type="Pfam" id="PF20518">
    <property type="entry name" value="Apc1_MidN"/>
    <property type="match status" value="1"/>
</dbReference>
<dbReference type="InterPro" id="IPR002015">
    <property type="entry name" value="Proteasome/cyclosome_rpt"/>
</dbReference>
<dbReference type="InterPro" id="IPR048971">
    <property type="entry name" value="Apc1_3rd"/>
</dbReference>
<evidence type="ECO:0000256" key="5">
    <source>
        <dbReference type="ARBA" id="ARBA00023306"/>
    </source>
</evidence>
<dbReference type="InterPro" id="IPR011989">
    <property type="entry name" value="ARM-like"/>
</dbReference>
<evidence type="ECO:0000259" key="7">
    <source>
        <dbReference type="Pfam" id="PF12859"/>
    </source>
</evidence>
<comment type="similarity">
    <text evidence="1">Belongs to the APC1 family.</text>
</comment>
<dbReference type="Pfam" id="PF21282">
    <property type="entry name" value="APC1_3rd"/>
    <property type="match status" value="1"/>
</dbReference>
<evidence type="ECO:0000256" key="1">
    <source>
        <dbReference type="ARBA" id="ARBA00010547"/>
    </source>
</evidence>
<organism evidence="10 11">
    <name type="scientific">Zootermopsis nevadensis</name>
    <name type="common">Dampwood termite</name>
    <dbReference type="NCBI Taxonomy" id="136037"/>
    <lineage>
        <taxon>Eukaryota</taxon>
        <taxon>Metazoa</taxon>
        <taxon>Ecdysozoa</taxon>
        <taxon>Arthropoda</taxon>
        <taxon>Hexapoda</taxon>
        <taxon>Insecta</taxon>
        <taxon>Pterygota</taxon>
        <taxon>Neoptera</taxon>
        <taxon>Polyneoptera</taxon>
        <taxon>Dictyoptera</taxon>
        <taxon>Blattodea</taxon>
        <taxon>Blattoidea</taxon>
        <taxon>Termitoidae</taxon>
        <taxon>Termopsidae</taxon>
        <taxon>Zootermopsis</taxon>
    </lineage>
</organism>
<dbReference type="InterPro" id="IPR024990">
    <property type="entry name" value="Apc1"/>
</dbReference>
<protein>
    <submittedName>
        <fullName evidence="10">Uncharacterized protein</fullName>
    </submittedName>
</protein>
<sequence length="1685" mass="185817">EEELYVKGKTAVWSRGVDGSQVVLCCYTCETPVKHALWCTFHSSASDKPVLENNESTFTDEPKGIPMSCVCIIDSDNVKIFTSEGEDYVSSLQFQVANVWSTKYGIILERATETTSSKVGCNSMFDMHSSFGNSLQLPTVFALLHPMDDVSPVLAKHGSLFHMSDPCQRIVFTSEEPSICMLYDSKTGLHSVWKIRKAVPEESQAMWSYFESSLNHSSGSMLAGGSNGSNKIYSVFTSTAVDGIKTSFTSSPQMSRSHSPMAAISRCQSPSVSTSNLARLTLTPTSLGWRSLCQNQIFSLSPGSATPPPDARMMTSQPLVDNQVEAKPIYPELCLEHIWTENLGVPRDVSYGPTKRVFLSSDLVGQTYLYYLVPTLGQLFCARLEKANKEQKLIFGVVNNITAKDAAPLPHLNMIATVDLSGGIVLYSGINLVGKVHVAGIPSALTTSSYLSLNLGSQFASPFPRRSSLLPSSRPASGMEPRFDDEVYMLSPVHASHEGLDNSPSAEDAKGFTLYTPRQGQLAGLRDAVGSRVTLEYSDGSLFRISLPQLCSSPLVSECLSTLKQVLQRDLAMHIIIKWYGIRNAPGTQDICPVQEWQLFTGVLLELVGYDVEKLPVMQQQESHGAGTSGILNKKKRVSDSGSEWDWNYLLLSGHHRSLGRGLACLLGLEPVEAVVPPFSPLPVPQINTNAVLFNSIPLILFSLHMLYEELKLNMLLAESLPLLSQLLHQLACDLHLQEYVLHYWKDFPFHCPLVTCTLSQVTSIDLKKLSLPSFIPADPPSIFQHCYQLIRKQDVEPFPYISHVNKKTKDIVQLVALLTLGYQFPHLQLDSFVKPVVPPGSRAEPHELLSALDTGNSTKYPVPYRAVLLMAEMGITRRELQTLPAGIALLLNDAIYSCRSDPPSDWPESAYRLIVRQDLAAHCCHPKQPAGPGSRSGDSLHTRLPQPPYQYSSFNDTSRKTAVAAATRMTECEQDDGMEAINQEVSIILYVQITITQRPEVSDHEFIEEQEKHLYAICTRTMALPVGRGMFTLRTVAPVVTETLPIPRLCLTGRAPPRGTTVDLSHIEVVPNMNLWPLFHNGVAAGLHIAPSASNIDSNWIVFNKPKGTNEVPTEHAGFLMALGLNGHLSNLAHFNTYEYLIKCHEMTSVGLLLGVAATKRGTMDMAATKLMSIHLEALLPPTSIELDIPQNIQVAALLGIGLVFEGTAHRHIAEVLLSEIGRPPGPEMENSVDRESYSLAAGLALGLVVLGKGSKLCGLGDLAVPDTLHYYMVGGHRRPLSGSQKEKYRSPSYQIREGDSVNIDVTSPGATLALGMMYFNTGNRAVADWMKAPDTQYLLDFVRPDFLLLRIIARSLILWDDILPTSEWVESNLPATIRPYCLVKPRPGMPDSVDYETMNQAYCNILAGACMALGLRFAGSANNEAFETLFKYAKTFTSLTGKSIAELAGKSTIEICLNVILLSLAMVMAGTGELEVLRMCRYLRSRVGPTNSVVTYGSHLATHMALGLLFLGSGRYTLSTSPSAVAAMVCAFFPKFPTHSNDNRYHLQAFRHLYVLAVEPRLLLPRDIDTGHLCYVHLTVVYLDTVHYTGQQVRLQAPCILPELSNLFQVKVEDDRYWGIVFHRDRNWDQLLNLLQYSDCLDVKQRAGCLSYLEDPQGFRSLLAQTLTSETTISWSIPVQALQ</sequence>
<feature type="domain" description="Anaphase-promoting complex subunit 1 middle" evidence="8">
    <location>
        <begin position="607"/>
        <end position="921"/>
    </location>
</feature>
<feature type="non-terminal residue" evidence="10">
    <location>
        <position position="1"/>
    </location>
</feature>
<accession>A0A067QWC8</accession>
<dbReference type="FunCoup" id="A0A067QWC8">
    <property type="interactions" value="1533"/>
</dbReference>
<evidence type="ECO:0000259" key="9">
    <source>
        <dbReference type="Pfam" id="PF21282"/>
    </source>
</evidence>
<dbReference type="OMA" id="MQPPDSR"/>
<dbReference type="Pfam" id="PF12859">
    <property type="entry name" value="ANAPC1"/>
    <property type="match status" value="1"/>
</dbReference>
<dbReference type="eggNOG" id="KOG1858">
    <property type="taxonomic scope" value="Eukaryota"/>
</dbReference>
<dbReference type="GO" id="GO:0051301">
    <property type="term" value="P:cell division"/>
    <property type="evidence" value="ECO:0007669"/>
    <property type="project" value="UniProtKB-KW"/>
</dbReference>